<evidence type="ECO:0000256" key="1">
    <source>
        <dbReference type="SAM" id="MobiDB-lite"/>
    </source>
</evidence>
<keyword evidence="3" id="KW-1185">Reference proteome</keyword>
<proteinExistence type="predicted"/>
<name>A0AAE0END4_9CHLO</name>
<protein>
    <submittedName>
        <fullName evidence="2">Uncharacterized protein</fullName>
    </submittedName>
</protein>
<sequence>MESGNVNVNCSDRIFTELGTHFTELEDWLMAMFRRFSALQKESPAPGASVSSADAAARPDEEAGAEDVLSSDEEPMRP</sequence>
<gene>
    <name evidence="2" type="ORF">CYMTET_55433</name>
</gene>
<dbReference type="Proteomes" id="UP001190700">
    <property type="component" value="Unassembled WGS sequence"/>
</dbReference>
<dbReference type="AlphaFoldDB" id="A0AAE0END4"/>
<feature type="compositionally biased region" description="Acidic residues" evidence="1">
    <location>
        <begin position="62"/>
        <end position="78"/>
    </location>
</feature>
<accession>A0AAE0END4</accession>
<feature type="region of interest" description="Disordered" evidence="1">
    <location>
        <begin position="41"/>
        <end position="78"/>
    </location>
</feature>
<comment type="caution">
    <text evidence="2">The sequence shown here is derived from an EMBL/GenBank/DDBJ whole genome shotgun (WGS) entry which is preliminary data.</text>
</comment>
<reference evidence="2 3" key="1">
    <citation type="journal article" date="2015" name="Genome Biol. Evol.">
        <title>Comparative Genomics of a Bacterivorous Green Alga Reveals Evolutionary Causalities and Consequences of Phago-Mixotrophic Mode of Nutrition.</title>
        <authorList>
            <person name="Burns J.A."/>
            <person name="Paasch A."/>
            <person name="Narechania A."/>
            <person name="Kim E."/>
        </authorList>
    </citation>
    <scope>NUCLEOTIDE SEQUENCE [LARGE SCALE GENOMIC DNA]</scope>
    <source>
        <strain evidence="2 3">PLY_AMNH</strain>
    </source>
</reference>
<organism evidence="2 3">
    <name type="scientific">Cymbomonas tetramitiformis</name>
    <dbReference type="NCBI Taxonomy" id="36881"/>
    <lineage>
        <taxon>Eukaryota</taxon>
        <taxon>Viridiplantae</taxon>
        <taxon>Chlorophyta</taxon>
        <taxon>Pyramimonadophyceae</taxon>
        <taxon>Pyramimonadales</taxon>
        <taxon>Pyramimonadaceae</taxon>
        <taxon>Cymbomonas</taxon>
    </lineage>
</organism>
<dbReference type="EMBL" id="LGRX02035513">
    <property type="protein sequence ID" value="KAK3234309.1"/>
    <property type="molecule type" value="Genomic_DNA"/>
</dbReference>
<evidence type="ECO:0000313" key="3">
    <source>
        <dbReference type="Proteomes" id="UP001190700"/>
    </source>
</evidence>
<evidence type="ECO:0000313" key="2">
    <source>
        <dbReference type="EMBL" id="KAK3234309.1"/>
    </source>
</evidence>